<dbReference type="NCBIfam" id="NF041213">
    <property type="entry name" value="plasmid_TraA"/>
    <property type="match status" value="1"/>
</dbReference>
<protein>
    <submittedName>
        <fullName evidence="2">Uncharacterized protein</fullName>
    </submittedName>
</protein>
<feature type="region of interest" description="Disordered" evidence="1">
    <location>
        <begin position="1"/>
        <end position="41"/>
    </location>
</feature>
<dbReference type="Proteomes" id="UP000631535">
    <property type="component" value="Unassembled WGS sequence"/>
</dbReference>
<organism evidence="2 3">
    <name type="scientific">Streptomyces daqingensis</name>
    <dbReference type="NCBI Taxonomy" id="1472640"/>
    <lineage>
        <taxon>Bacteria</taxon>
        <taxon>Bacillati</taxon>
        <taxon>Actinomycetota</taxon>
        <taxon>Actinomycetes</taxon>
        <taxon>Kitasatosporales</taxon>
        <taxon>Streptomycetaceae</taxon>
        <taxon>Streptomyces</taxon>
    </lineage>
</organism>
<dbReference type="EMBL" id="BMMP01000017">
    <property type="protein sequence ID" value="GGO55405.1"/>
    <property type="molecule type" value="Genomic_DNA"/>
</dbReference>
<reference evidence="3" key="1">
    <citation type="journal article" date="2019" name="Int. J. Syst. Evol. Microbiol.">
        <title>The Global Catalogue of Microorganisms (GCM) 10K type strain sequencing project: providing services to taxonomists for standard genome sequencing and annotation.</title>
        <authorList>
            <consortium name="The Broad Institute Genomics Platform"/>
            <consortium name="The Broad Institute Genome Sequencing Center for Infectious Disease"/>
            <person name="Wu L."/>
            <person name="Ma J."/>
        </authorList>
    </citation>
    <scope>NUCLEOTIDE SEQUENCE [LARGE SCALE GENOMIC DNA]</scope>
    <source>
        <strain evidence="3">CGMCC 4.7178</strain>
    </source>
</reference>
<gene>
    <name evidence="2" type="ORF">GCM10012287_46600</name>
</gene>
<evidence type="ECO:0000256" key="1">
    <source>
        <dbReference type="SAM" id="MobiDB-lite"/>
    </source>
</evidence>
<evidence type="ECO:0000313" key="2">
    <source>
        <dbReference type="EMBL" id="GGO55405.1"/>
    </source>
</evidence>
<name>A0ABQ2MN62_9ACTN</name>
<sequence>MASQNLRNAAPDVPYIGGKAKTTPPPHAVPPSQRHINKSNSLNPALNGSININITKNGGGSAPKKSGQEGMPGGDFLSNEDIRAFCEYGRKAARQRAVERALDAEMLEGRLRNIPDTTGSMAGARSRARRVTRWLKRIAQAEKLMAKWYSALYSAFEREYEAELMKIGKARPQQKQHSHFGWR</sequence>
<dbReference type="InterPro" id="IPR053789">
    <property type="entry name" value="TraA-like"/>
</dbReference>
<proteinExistence type="predicted"/>
<dbReference type="RefSeq" id="WP_189039180.1">
    <property type="nucleotide sequence ID" value="NZ_BMMP01000017.1"/>
</dbReference>
<keyword evidence="3" id="KW-1185">Reference proteome</keyword>
<evidence type="ECO:0000313" key="3">
    <source>
        <dbReference type="Proteomes" id="UP000631535"/>
    </source>
</evidence>
<accession>A0ABQ2MN62</accession>
<comment type="caution">
    <text evidence="2">The sequence shown here is derived from an EMBL/GenBank/DDBJ whole genome shotgun (WGS) entry which is preliminary data.</text>
</comment>